<gene>
    <name evidence="1" type="ORF">J5227_07835</name>
</gene>
<organism evidence="1 2">
    <name type="scientific">Bacillus subtilis</name>
    <dbReference type="NCBI Taxonomy" id="1423"/>
    <lineage>
        <taxon>Bacteria</taxon>
        <taxon>Bacillati</taxon>
        <taxon>Bacillota</taxon>
        <taxon>Bacilli</taxon>
        <taxon>Bacillales</taxon>
        <taxon>Bacillaceae</taxon>
        <taxon>Bacillus</taxon>
    </lineage>
</organism>
<evidence type="ECO:0000313" key="2">
    <source>
        <dbReference type="Proteomes" id="UP000665181"/>
    </source>
</evidence>
<reference evidence="1" key="1">
    <citation type="submission" date="2021-03" db="EMBL/GenBank/DDBJ databases">
        <title>Isolation of Bacillus subtilis from fermented food sample.</title>
        <authorList>
            <person name="Lakshmanan V."/>
            <person name="Athira K."/>
            <person name="Rajagopal K."/>
        </authorList>
    </citation>
    <scope>NUCLEOTIDE SEQUENCE</scope>
    <source>
        <strain evidence="1">S1</strain>
    </source>
</reference>
<sequence length="124" mass="14530">MTTIYELLSNKISLFKEVIQLSYERSLFKKTSVEYKQKEIEIYEFLCNIDYEDLKMIQTIMYIGQDSGPSKYESMLESYQSMRNSFGSNQENHDSDAYAVSCKRPLHEFLGEGLNKLGFDIPHK</sequence>
<dbReference type="AlphaFoldDB" id="A0A8I2B6P3"/>
<name>A0A8I2B6P3_BACIU</name>
<protein>
    <submittedName>
        <fullName evidence="1">Uncharacterized protein</fullName>
    </submittedName>
</protein>
<comment type="caution">
    <text evidence="1">The sequence shown here is derived from an EMBL/GenBank/DDBJ whole genome shotgun (WGS) entry which is preliminary data.</text>
</comment>
<proteinExistence type="predicted"/>
<dbReference type="EMBL" id="JAGFPW010000005">
    <property type="protein sequence ID" value="MBO3794219.1"/>
    <property type="molecule type" value="Genomic_DNA"/>
</dbReference>
<accession>A0A8I2B6P3</accession>
<dbReference type="RefSeq" id="WP_163190115.1">
    <property type="nucleotide sequence ID" value="NZ_JAGFPW010000005.1"/>
</dbReference>
<evidence type="ECO:0000313" key="1">
    <source>
        <dbReference type="EMBL" id="MBO3794219.1"/>
    </source>
</evidence>
<dbReference type="Proteomes" id="UP000665181">
    <property type="component" value="Unassembled WGS sequence"/>
</dbReference>